<dbReference type="AlphaFoldDB" id="A0A261EYH3"/>
<protein>
    <submittedName>
        <fullName evidence="3">Putative bacterial integral membrane protein</fullName>
    </submittedName>
</protein>
<evidence type="ECO:0000313" key="4">
    <source>
        <dbReference type="Proteomes" id="UP000216454"/>
    </source>
</evidence>
<feature type="transmembrane region" description="Helical" evidence="2">
    <location>
        <begin position="200"/>
        <end position="219"/>
    </location>
</feature>
<comment type="caution">
    <text evidence="3">The sequence shown here is derived from an EMBL/GenBank/DDBJ whole genome shotgun (WGS) entry which is preliminary data.</text>
</comment>
<dbReference type="InterPro" id="IPR011733">
    <property type="entry name" value="CHP02185_IM"/>
</dbReference>
<evidence type="ECO:0000256" key="1">
    <source>
        <dbReference type="SAM" id="MobiDB-lite"/>
    </source>
</evidence>
<feature type="region of interest" description="Disordered" evidence="1">
    <location>
        <begin position="172"/>
        <end position="192"/>
    </location>
</feature>
<dbReference type="OrthoDB" id="9781459at2"/>
<name>A0A261EYH3_9BIFI</name>
<keyword evidence="2" id="KW-0472">Membrane</keyword>
<feature type="transmembrane region" description="Helical" evidence="2">
    <location>
        <begin position="72"/>
        <end position="92"/>
    </location>
</feature>
<dbReference type="EMBL" id="MWWQ01000006">
    <property type="protein sequence ID" value="OZG51887.1"/>
    <property type="molecule type" value="Genomic_DNA"/>
</dbReference>
<feature type="compositionally biased region" description="Low complexity" evidence="1">
    <location>
        <begin position="41"/>
        <end position="59"/>
    </location>
</feature>
<feature type="region of interest" description="Disordered" evidence="1">
    <location>
        <begin position="1"/>
        <end position="25"/>
    </location>
</feature>
<gene>
    <name evidence="3" type="ORF">PSSU_0670</name>
</gene>
<feature type="compositionally biased region" description="Low complexity" evidence="1">
    <location>
        <begin position="9"/>
        <end position="25"/>
    </location>
</feature>
<reference evidence="3 4" key="1">
    <citation type="journal article" date="2017" name="BMC Genomics">
        <title>Comparative genomic and phylogenomic analyses of the Bifidobacteriaceae family.</title>
        <authorList>
            <person name="Lugli G.A."/>
            <person name="Milani C."/>
            <person name="Turroni F."/>
            <person name="Duranti S."/>
            <person name="Mancabelli L."/>
            <person name="Mangifesta M."/>
            <person name="Ferrario C."/>
            <person name="Modesto M."/>
            <person name="Mattarelli P."/>
            <person name="Jiri K."/>
            <person name="van Sinderen D."/>
            <person name="Ventura M."/>
        </authorList>
    </citation>
    <scope>NUCLEOTIDE SEQUENCE [LARGE SCALE GENOMIC DNA]</scope>
    <source>
        <strain evidence="3 4">DSM 24744</strain>
    </source>
</reference>
<feature type="transmembrane region" description="Helical" evidence="2">
    <location>
        <begin position="247"/>
        <end position="271"/>
    </location>
</feature>
<organism evidence="3 4">
    <name type="scientific">Pseudoscardovia suis</name>
    <dbReference type="NCBI Taxonomy" id="987063"/>
    <lineage>
        <taxon>Bacteria</taxon>
        <taxon>Bacillati</taxon>
        <taxon>Actinomycetota</taxon>
        <taxon>Actinomycetes</taxon>
        <taxon>Bifidobacteriales</taxon>
        <taxon>Bifidobacteriaceae</taxon>
        <taxon>Pseudoscardovia</taxon>
    </lineage>
</organism>
<feature type="compositionally biased region" description="Low complexity" evidence="1">
    <location>
        <begin position="172"/>
        <end position="189"/>
    </location>
</feature>
<proteinExistence type="predicted"/>
<evidence type="ECO:0000313" key="3">
    <source>
        <dbReference type="EMBL" id="OZG51887.1"/>
    </source>
</evidence>
<keyword evidence="2" id="KW-1133">Transmembrane helix</keyword>
<dbReference type="Proteomes" id="UP000216454">
    <property type="component" value="Unassembled WGS sequence"/>
</dbReference>
<keyword evidence="2" id="KW-0812">Transmembrane</keyword>
<dbReference type="Pfam" id="PF09605">
    <property type="entry name" value="Trep_Strep"/>
    <property type="match status" value="2"/>
</dbReference>
<feature type="transmembrane region" description="Helical" evidence="2">
    <location>
        <begin position="98"/>
        <end position="118"/>
    </location>
</feature>
<feature type="region of interest" description="Disordered" evidence="1">
    <location>
        <begin position="41"/>
        <end position="62"/>
    </location>
</feature>
<accession>A0A261EYH3</accession>
<sequence length="281" mass="29385">MSTIDNPNQTTSQSPTSQSQTAQSFTGQSLALHDTTATADPAATKPAATKPTTTTAATAGTSRRNRLQTRDLISVGVYTVLYLVVISIGALITHLIPVGMPFTGFICGLLGTTPLMLLMAKTPRFGAISIMGCLLAVLMGGVHGNYYTVATSIIAAVIADVIATRAATTANATNTSTATTTPNTTATTPNHRKRRTGTTLATAAVFNLWNIGMFLPFYIGRSSYLQQLAASRGAEYANRLAGLFPAWTLPVVLVLGIVGGVLGALIGFGLLRRHFQRAGLV</sequence>
<feature type="transmembrane region" description="Helical" evidence="2">
    <location>
        <begin position="125"/>
        <end position="143"/>
    </location>
</feature>
<feature type="transmembrane region" description="Helical" evidence="2">
    <location>
        <begin position="149"/>
        <end position="167"/>
    </location>
</feature>
<dbReference type="RefSeq" id="WP_157847181.1">
    <property type="nucleotide sequence ID" value="NZ_MWWQ01000006.1"/>
</dbReference>
<evidence type="ECO:0000256" key="2">
    <source>
        <dbReference type="SAM" id="Phobius"/>
    </source>
</evidence>
<keyword evidence="4" id="KW-1185">Reference proteome</keyword>